<evidence type="ECO:0000256" key="1">
    <source>
        <dbReference type="ARBA" id="ARBA00001947"/>
    </source>
</evidence>
<accession>A0A7W8LHM7</accession>
<comment type="caution">
    <text evidence="9">The sequence shown here is derived from an EMBL/GenBank/DDBJ whole genome shotgun (WGS) entry which is preliminary data.</text>
</comment>
<dbReference type="InterPro" id="IPR032466">
    <property type="entry name" value="Metal_Hydrolase"/>
</dbReference>
<keyword evidence="6" id="KW-0862">Zinc</keyword>
<gene>
    <name evidence="9" type="ORF">HDG41_008115</name>
</gene>
<evidence type="ECO:0000313" key="10">
    <source>
        <dbReference type="Proteomes" id="UP000592820"/>
    </source>
</evidence>
<dbReference type="Gene3D" id="3.20.20.140">
    <property type="entry name" value="Metal-dependent hydrolases"/>
    <property type="match status" value="1"/>
</dbReference>
<dbReference type="GO" id="GO:0046103">
    <property type="term" value="P:inosine biosynthetic process"/>
    <property type="evidence" value="ECO:0007669"/>
    <property type="project" value="TreeGrafter"/>
</dbReference>
<name>A0A7W8LHM7_9BURK</name>
<dbReference type="GO" id="GO:0004000">
    <property type="term" value="F:adenosine deaminase activity"/>
    <property type="evidence" value="ECO:0007669"/>
    <property type="project" value="TreeGrafter"/>
</dbReference>
<comment type="cofactor">
    <cofactor evidence="1">
        <name>Zn(2+)</name>
        <dbReference type="ChEBI" id="CHEBI:29105"/>
    </cofactor>
</comment>
<dbReference type="PANTHER" id="PTHR11409">
    <property type="entry name" value="ADENOSINE DEAMINASE"/>
    <property type="match status" value="1"/>
</dbReference>
<dbReference type="GO" id="GO:0043103">
    <property type="term" value="P:hypoxanthine salvage"/>
    <property type="evidence" value="ECO:0007669"/>
    <property type="project" value="TreeGrafter"/>
</dbReference>
<dbReference type="InterPro" id="IPR001365">
    <property type="entry name" value="A_deaminase_dom"/>
</dbReference>
<dbReference type="InterPro" id="IPR006330">
    <property type="entry name" value="Ado/ade_deaminase"/>
</dbReference>
<evidence type="ECO:0000313" key="9">
    <source>
        <dbReference type="EMBL" id="MBB5406016.1"/>
    </source>
</evidence>
<dbReference type="EC" id="3.5.4.4" evidence="3"/>
<dbReference type="AlphaFoldDB" id="A0A7W8LHM7"/>
<dbReference type="EMBL" id="JACHDE010000057">
    <property type="protein sequence ID" value="MBB5406016.1"/>
    <property type="molecule type" value="Genomic_DNA"/>
</dbReference>
<evidence type="ECO:0000256" key="3">
    <source>
        <dbReference type="ARBA" id="ARBA00012784"/>
    </source>
</evidence>
<feature type="domain" description="Adenosine deaminase" evidence="8">
    <location>
        <begin position="35"/>
        <end position="345"/>
    </location>
</feature>
<evidence type="ECO:0000256" key="5">
    <source>
        <dbReference type="ARBA" id="ARBA00022801"/>
    </source>
</evidence>
<evidence type="ECO:0000259" key="8">
    <source>
        <dbReference type="Pfam" id="PF00962"/>
    </source>
</evidence>
<evidence type="ECO:0000256" key="7">
    <source>
        <dbReference type="SAM" id="MobiDB-lite"/>
    </source>
</evidence>
<dbReference type="PANTHER" id="PTHR11409:SF43">
    <property type="entry name" value="ADENOSINE DEAMINASE"/>
    <property type="match status" value="1"/>
</dbReference>
<evidence type="ECO:0000256" key="6">
    <source>
        <dbReference type="ARBA" id="ARBA00022833"/>
    </source>
</evidence>
<evidence type="ECO:0000256" key="4">
    <source>
        <dbReference type="ARBA" id="ARBA00022723"/>
    </source>
</evidence>
<keyword evidence="4" id="KW-0479">Metal-binding</keyword>
<proteinExistence type="inferred from homology"/>
<dbReference type="Proteomes" id="UP000592820">
    <property type="component" value="Unassembled WGS sequence"/>
</dbReference>
<feature type="region of interest" description="Disordered" evidence="7">
    <location>
        <begin position="1"/>
        <end position="27"/>
    </location>
</feature>
<dbReference type="Pfam" id="PF00962">
    <property type="entry name" value="A_deaminase"/>
    <property type="match status" value="1"/>
</dbReference>
<keyword evidence="5 9" id="KW-0378">Hydrolase</keyword>
<comment type="similarity">
    <text evidence="2">Belongs to the metallo-dependent hydrolases superfamily. Adenosine and AMP deaminases family.</text>
</comment>
<dbReference type="GO" id="GO:0005829">
    <property type="term" value="C:cytosol"/>
    <property type="evidence" value="ECO:0007669"/>
    <property type="project" value="TreeGrafter"/>
</dbReference>
<dbReference type="GO" id="GO:0046872">
    <property type="term" value="F:metal ion binding"/>
    <property type="evidence" value="ECO:0007669"/>
    <property type="project" value="UniProtKB-KW"/>
</dbReference>
<evidence type="ECO:0000256" key="2">
    <source>
        <dbReference type="ARBA" id="ARBA00006676"/>
    </source>
</evidence>
<reference evidence="9 10" key="1">
    <citation type="submission" date="2020-08" db="EMBL/GenBank/DDBJ databases">
        <title>Genomic Encyclopedia of Type Strains, Phase IV (KMG-V): Genome sequencing to study the core and pangenomes of soil and plant-associated prokaryotes.</title>
        <authorList>
            <person name="Whitman W."/>
        </authorList>
    </citation>
    <scope>NUCLEOTIDE SEQUENCE [LARGE SCALE GENOMIC DNA]</scope>
    <source>
        <strain evidence="9 10">JPY162</strain>
    </source>
</reference>
<dbReference type="GO" id="GO:0006154">
    <property type="term" value="P:adenosine catabolic process"/>
    <property type="evidence" value="ECO:0007669"/>
    <property type="project" value="TreeGrafter"/>
</dbReference>
<organism evidence="9 10">
    <name type="scientific">Paraburkholderia youngii</name>
    <dbReference type="NCBI Taxonomy" id="2782701"/>
    <lineage>
        <taxon>Bacteria</taxon>
        <taxon>Pseudomonadati</taxon>
        <taxon>Pseudomonadota</taxon>
        <taxon>Betaproteobacteria</taxon>
        <taxon>Burkholderiales</taxon>
        <taxon>Burkholderiaceae</taxon>
        <taxon>Paraburkholderia</taxon>
    </lineage>
</organism>
<dbReference type="RefSeq" id="WP_260332539.1">
    <property type="nucleotide sequence ID" value="NZ_JACHDE010000057.1"/>
</dbReference>
<sequence>MDQRQLDLLGMPGDAGGAEGADEDGKNADVHYRGELHMHMNGAIPTSIIRQILTDEAAVLPAGFEFERDLVLTTPRQSLAEYLKPWQVLRLFPRKRENLDRVTLAVVAGLAEINVRFVELRSSVLYLAVLQKCAPAQALEHLIESTGEAAQRYGIRRGLILTVTRGDYSAVSLSTLLQAYQDLGEPKDVIGLDLAGDEETAYPTELPSLFREAKDRFGLGITIHAGETGRVENVRSAVELFGADRIGHGTAAGKEPELLELLSSLDICVEVCPISNRLTGAVPANEAHPVQQFLRYGVPFVICSDNPAIHQRGLADDQAAAMAEGLSISDMRQQYEVAKRYSFMKDLT</sequence>
<dbReference type="SUPFAM" id="SSF51556">
    <property type="entry name" value="Metallo-dependent hydrolases"/>
    <property type="match status" value="1"/>
</dbReference>
<protein>
    <recommendedName>
        <fullName evidence="3">adenosine deaminase</fullName>
        <ecNumber evidence="3">3.5.4.4</ecNumber>
    </recommendedName>
</protein>